<comment type="caution">
    <text evidence="1">The sequence shown here is derived from an EMBL/GenBank/DDBJ whole genome shotgun (WGS) entry which is preliminary data.</text>
</comment>
<reference evidence="1" key="1">
    <citation type="submission" date="2017-12" db="EMBL/GenBank/DDBJ databases">
        <title>High-resolution comparative analysis of great ape genomes.</title>
        <authorList>
            <person name="Pollen A."/>
            <person name="Hastie A."/>
            <person name="Hormozdiari F."/>
            <person name="Dougherty M."/>
            <person name="Liu R."/>
            <person name="Chaisson M."/>
            <person name="Hoppe E."/>
            <person name="Hill C."/>
            <person name="Pang A."/>
            <person name="Hillier L."/>
            <person name="Baker C."/>
            <person name="Armstrong J."/>
            <person name="Shendure J."/>
            <person name="Paten B."/>
            <person name="Wilson R."/>
            <person name="Chao H."/>
            <person name="Schneider V."/>
            <person name="Ventura M."/>
            <person name="Kronenberg Z."/>
            <person name="Murali S."/>
            <person name="Gordon D."/>
            <person name="Cantsilieris S."/>
            <person name="Munson K."/>
            <person name="Nelson B."/>
            <person name="Raja A."/>
            <person name="Underwood J."/>
            <person name="Diekhans M."/>
            <person name="Fiddes I."/>
            <person name="Haussler D."/>
            <person name="Eichler E."/>
        </authorList>
    </citation>
    <scope>NUCLEOTIDE SEQUENCE [LARGE SCALE GENOMIC DNA]</scope>
    <source>
        <strain evidence="1">Susie</strain>
    </source>
</reference>
<dbReference type="AlphaFoldDB" id="A0A2J8TDA3"/>
<organism evidence="1">
    <name type="scientific">Pongo abelii</name>
    <name type="common">Sumatran orangutan</name>
    <name type="synonym">Pongo pygmaeus abelii</name>
    <dbReference type="NCBI Taxonomy" id="9601"/>
    <lineage>
        <taxon>Eukaryota</taxon>
        <taxon>Metazoa</taxon>
        <taxon>Chordata</taxon>
        <taxon>Craniata</taxon>
        <taxon>Vertebrata</taxon>
        <taxon>Euteleostomi</taxon>
        <taxon>Mammalia</taxon>
        <taxon>Eutheria</taxon>
        <taxon>Euarchontoglires</taxon>
        <taxon>Primates</taxon>
        <taxon>Haplorrhini</taxon>
        <taxon>Catarrhini</taxon>
        <taxon>Hominidae</taxon>
        <taxon>Pongo</taxon>
    </lineage>
</organism>
<proteinExistence type="predicted"/>
<sequence length="54" mass="6398">VMQLLGKIETASSEQTSNLKMVQGDYRREMNLLEFKKSLKIKWKKNCCSFQAKW</sequence>
<dbReference type="EMBL" id="NDHI03003507">
    <property type="protein sequence ID" value="PNJ30978.1"/>
    <property type="molecule type" value="Genomic_DNA"/>
</dbReference>
<name>A0A2J8TDA3_PONAB</name>
<evidence type="ECO:0000313" key="1">
    <source>
        <dbReference type="EMBL" id="PNJ30978.1"/>
    </source>
</evidence>
<protein>
    <submittedName>
        <fullName evidence="1">FAM81B isoform 9</fullName>
    </submittedName>
</protein>
<accession>A0A2J8TDA3</accession>
<feature type="non-terminal residue" evidence="1">
    <location>
        <position position="1"/>
    </location>
</feature>
<gene>
    <name evidence="1" type="ORF">CR201_G0035919</name>
</gene>
<feature type="non-terminal residue" evidence="1">
    <location>
        <position position="54"/>
    </location>
</feature>